<dbReference type="Pfam" id="PF10247">
    <property type="entry name" value="Romo1"/>
    <property type="match status" value="1"/>
</dbReference>
<dbReference type="InterPro" id="IPR018450">
    <property type="entry name" value="Romo1/Mgr2"/>
</dbReference>
<evidence type="ECO:0000256" key="1">
    <source>
        <dbReference type="ARBA" id="ARBA00004370"/>
    </source>
</evidence>
<feature type="transmembrane region" description="Helical" evidence="6">
    <location>
        <begin position="51"/>
        <end position="73"/>
    </location>
</feature>
<evidence type="ECO:0000256" key="3">
    <source>
        <dbReference type="ARBA" id="ARBA00022692"/>
    </source>
</evidence>
<keyword evidence="4 6" id="KW-1133">Transmembrane helix</keyword>
<organism evidence="7">
    <name type="scientific">Zooxanthella nutricula</name>
    <dbReference type="NCBI Taxonomy" id="1333877"/>
    <lineage>
        <taxon>Eukaryota</taxon>
        <taxon>Sar</taxon>
        <taxon>Alveolata</taxon>
        <taxon>Dinophyceae</taxon>
        <taxon>Peridiniales</taxon>
        <taxon>Peridiniales incertae sedis</taxon>
        <taxon>Zooxanthella</taxon>
    </lineage>
</organism>
<sequence>MDFSKYASSVYESDGLQDARYAEQERRRGSALDGQWIQHPRARQCFNNIQLGAKMGASVGGCFGLLTGLWVAVTQRNLLVLPVSIIGGSVSFGFFLGCGMIIRCEEAASLARSQALALPAPLAQRWRADVDGPDGAKKEE</sequence>
<dbReference type="GO" id="GO:0005744">
    <property type="term" value="C:TIM23 mitochondrial import inner membrane translocase complex"/>
    <property type="evidence" value="ECO:0007669"/>
    <property type="project" value="TreeGrafter"/>
</dbReference>
<gene>
    <name evidence="7" type="ORF">BRAN1462_LOCUS2892</name>
</gene>
<accession>A0A7S2HLJ3</accession>
<evidence type="ECO:0008006" key="8">
    <source>
        <dbReference type="Google" id="ProtNLM"/>
    </source>
</evidence>
<dbReference type="GO" id="GO:0030150">
    <property type="term" value="P:protein import into mitochondrial matrix"/>
    <property type="evidence" value="ECO:0007669"/>
    <property type="project" value="TreeGrafter"/>
</dbReference>
<keyword evidence="5 6" id="KW-0472">Membrane</keyword>
<protein>
    <recommendedName>
        <fullName evidence="8">Reactive oxygen species modulator 1</fullName>
    </recommendedName>
</protein>
<dbReference type="GO" id="GO:0045039">
    <property type="term" value="P:protein insertion into mitochondrial inner membrane"/>
    <property type="evidence" value="ECO:0007669"/>
    <property type="project" value="TreeGrafter"/>
</dbReference>
<dbReference type="AlphaFoldDB" id="A0A7S2HLJ3"/>
<comment type="subcellular location">
    <subcellularLocation>
        <location evidence="1">Membrane</location>
    </subcellularLocation>
</comment>
<evidence type="ECO:0000256" key="2">
    <source>
        <dbReference type="ARBA" id="ARBA00007839"/>
    </source>
</evidence>
<feature type="transmembrane region" description="Helical" evidence="6">
    <location>
        <begin position="79"/>
        <end position="102"/>
    </location>
</feature>
<evidence type="ECO:0000256" key="6">
    <source>
        <dbReference type="SAM" id="Phobius"/>
    </source>
</evidence>
<reference evidence="7" key="1">
    <citation type="submission" date="2021-01" db="EMBL/GenBank/DDBJ databases">
        <authorList>
            <person name="Corre E."/>
            <person name="Pelletier E."/>
            <person name="Niang G."/>
            <person name="Scheremetjew M."/>
            <person name="Finn R."/>
            <person name="Kale V."/>
            <person name="Holt S."/>
            <person name="Cochrane G."/>
            <person name="Meng A."/>
            <person name="Brown T."/>
            <person name="Cohen L."/>
        </authorList>
    </citation>
    <scope>NUCLEOTIDE SEQUENCE</scope>
    <source>
        <strain evidence="7">RCC3387</strain>
    </source>
</reference>
<evidence type="ECO:0000313" key="7">
    <source>
        <dbReference type="EMBL" id="CAD9493413.1"/>
    </source>
</evidence>
<keyword evidence="3 6" id="KW-0812">Transmembrane</keyword>
<dbReference type="SMART" id="SM01378">
    <property type="entry name" value="Romo1"/>
    <property type="match status" value="1"/>
</dbReference>
<evidence type="ECO:0000256" key="5">
    <source>
        <dbReference type="ARBA" id="ARBA00023136"/>
    </source>
</evidence>
<comment type="similarity">
    <text evidence="2">Belongs to the MGR2 family.</text>
</comment>
<dbReference type="PANTHER" id="PTHR28525">
    <property type="entry name" value="REACTIVE OXYGEN SPECIES MODULATOR 1"/>
    <property type="match status" value="1"/>
</dbReference>
<dbReference type="PANTHER" id="PTHR28525:SF1">
    <property type="entry name" value="REACTIVE OXYGEN SPECIES MODULATOR 1"/>
    <property type="match status" value="1"/>
</dbReference>
<name>A0A7S2HLJ3_9DINO</name>
<dbReference type="EMBL" id="HBGW01004336">
    <property type="protein sequence ID" value="CAD9493413.1"/>
    <property type="molecule type" value="Transcribed_RNA"/>
</dbReference>
<evidence type="ECO:0000256" key="4">
    <source>
        <dbReference type="ARBA" id="ARBA00022989"/>
    </source>
</evidence>
<proteinExistence type="inferred from homology"/>